<comment type="similarity">
    <text evidence="1">Belongs to the N(4)/N(6)-methyltransferase family.</text>
</comment>
<keyword evidence="5" id="KW-0949">S-adenosyl-L-methionine</keyword>
<dbReference type="Gene3D" id="3.40.50.150">
    <property type="entry name" value="Vaccinia Virus protein VP39"/>
    <property type="match status" value="1"/>
</dbReference>
<dbReference type="RefSeq" id="WP_215343359.1">
    <property type="nucleotide sequence ID" value="NZ_JAGSGD010000003.1"/>
</dbReference>
<evidence type="ECO:0000259" key="7">
    <source>
        <dbReference type="Pfam" id="PF01555"/>
    </source>
</evidence>
<evidence type="ECO:0000313" key="9">
    <source>
        <dbReference type="Proteomes" id="UP000622580"/>
    </source>
</evidence>
<dbReference type="Pfam" id="PF01555">
    <property type="entry name" value="N6_N4_Mtase"/>
    <property type="match status" value="1"/>
</dbReference>
<dbReference type="EC" id="2.1.1.72" evidence="2"/>
<evidence type="ECO:0000256" key="3">
    <source>
        <dbReference type="ARBA" id="ARBA00022603"/>
    </source>
</evidence>
<keyword evidence="9" id="KW-1185">Reference proteome</keyword>
<dbReference type="GO" id="GO:0008170">
    <property type="term" value="F:N-methyltransferase activity"/>
    <property type="evidence" value="ECO:0007669"/>
    <property type="project" value="InterPro"/>
</dbReference>
<protein>
    <recommendedName>
        <fullName evidence="2">site-specific DNA-methyltransferase (adenine-specific)</fullName>
        <ecNumber evidence="2">2.1.1.72</ecNumber>
    </recommendedName>
</protein>
<gene>
    <name evidence="8" type="ORF">JKL49_20820</name>
</gene>
<keyword evidence="4" id="KW-0808">Transferase</keyword>
<dbReference type="PIRSF" id="PIRSF015855">
    <property type="entry name" value="TypeIII_Mtase_mKpnI"/>
    <property type="match status" value="1"/>
</dbReference>
<evidence type="ECO:0000256" key="1">
    <source>
        <dbReference type="ARBA" id="ARBA00006594"/>
    </source>
</evidence>
<dbReference type="InterPro" id="IPR002295">
    <property type="entry name" value="N4/N6-MTase_EcoPI_Mod-like"/>
</dbReference>
<evidence type="ECO:0000256" key="5">
    <source>
        <dbReference type="ARBA" id="ARBA00022691"/>
    </source>
</evidence>
<dbReference type="SUPFAM" id="SSF53335">
    <property type="entry name" value="S-adenosyl-L-methionine-dependent methyltransferases"/>
    <property type="match status" value="1"/>
</dbReference>
<comment type="catalytic activity">
    <reaction evidence="6">
        <text>a 2'-deoxyadenosine in DNA + S-adenosyl-L-methionine = an N(6)-methyl-2'-deoxyadenosine in DNA + S-adenosyl-L-homocysteine + H(+)</text>
        <dbReference type="Rhea" id="RHEA:15197"/>
        <dbReference type="Rhea" id="RHEA-COMP:12418"/>
        <dbReference type="Rhea" id="RHEA-COMP:12419"/>
        <dbReference type="ChEBI" id="CHEBI:15378"/>
        <dbReference type="ChEBI" id="CHEBI:57856"/>
        <dbReference type="ChEBI" id="CHEBI:59789"/>
        <dbReference type="ChEBI" id="CHEBI:90615"/>
        <dbReference type="ChEBI" id="CHEBI:90616"/>
        <dbReference type="EC" id="2.1.1.72"/>
    </reaction>
</comment>
<dbReference type="PROSITE" id="PS00092">
    <property type="entry name" value="N6_MTASE"/>
    <property type="match status" value="1"/>
</dbReference>
<keyword evidence="3" id="KW-0489">Methyltransferase</keyword>
<reference evidence="8" key="1">
    <citation type="submission" date="2021-04" db="EMBL/GenBank/DDBJ databases">
        <title>Draft genome assembly of strain Phenylobacterium sp. 20VBR1 using MiniION and Illumina platforms.</title>
        <authorList>
            <person name="Thomas F.A."/>
            <person name="Krishnan K.P."/>
            <person name="Sinha R.K."/>
        </authorList>
    </citation>
    <scope>NUCLEOTIDE SEQUENCE</scope>
    <source>
        <strain evidence="8">20VBR1</strain>
    </source>
</reference>
<organism evidence="8 9">
    <name type="scientific">Phenylobacterium glaciei</name>
    <dbReference type="NCBI Taxonomy" id="2803784"/>
    <lineage>
        <taxon>Bacteria</taxon>
        <taxon>Pseudomonadati</taxon>
        <taxon>Pseudomonadota</taxon>
        <taxon>Alphaproteobacteria</taxon>
        <taxon>Caulobacterales</taxon>
        <taxon>Caulobacteraceae</taxon>
        <taxon>Phenylobacterium</taxon>
    </lineage>
</organism>
<dbReference type="GO" id="GO:0032259">
    <property type="term" value="P:methylation"/>
    <property type="evidence" value="ECO:0007669"/>
    <property type="project" value="UniProtKB-KW"/>
</dbReference>
<dbReference type="InterPro" id="IPR002941">
    <property type="entry name" value="DNA_methylase_N4/N6"/>
</dbReference>
<dbReference type="InterPro" id="IPR002052">
    <property type="entry name" value="DNA_methylase_N6_adenine_CS"/>
</dbReference>
<dbReference type="Proteomes" id="UP000622580">
    <property type="component" value="Unassembled WGS sequence"/>
</dbReference>
<evidence type="ECO:0000256" key="4">
    <source>
        <dbReference type="ARBA" id="ARBA00022679"/>
    </source>
</evidence>
<sequence>MDKLKMHSPNLTDENVAKIRDLFPGCVTEAADETGKLRLVVDFDQLRQELSDHLVQGGQERYRLDWPGKREALATANAPIAKTFRPSRDDSLNFESTSNLFIQGDNLDALKIFQETYLGKVKMIFIDPPYNTGNDFIYEDDFSQGSEEFLIMSNQKDQSGNRLVANTDSNGRFHSDWLSMMYARLKLARNIMSADGVIFISIDDGEVGNLRKCCDEIFGADNLIANIIWQKKYTRANDARWFSDNHDHILCYAKQKIGMSLNLLPRNEAQLAAYSNPDGHSKGVWKATPLHAKSGTNATSFTFRNGIEWTPPTGTFRRFNDAALKRMDEDGEIWFGADGTQTPSRKSFLSEVKDGVSPVTIWPYDEVGHNHEASNELKSLDLGGLFNNPKPTRLIQRALVLATGSEDIVLDFFSGSGTTAQAVFQQNAIDGANRKFILVQLPEETESSSAARKEGFENIADLAMERVRRAGAKVLETSGHPEWKKDVGFRVLKIDTSNMQDVFYRPDEVSQVDLLTAIDNIKPDRTPEDLLFQVLGDWGVDLTLPIRRETIQGKTVFFVDNNALAACFDSGVTEELVKELAGHEPLRVVFRDNGFVSDAVKINVEQIFRQLSPATDIKSI</sequence>
<evidence type="ECO:0000256" key="2">
    <source>
        <dbReference type="ARBA" id="ARBA00011900"/>
    </source>
</evidence>
<name>A0A941D574_9CAUL</name>
<evidence type="ECO:0000256" key="6">
    <source>
        <dbReference type="ARBA" id="ARBA00047942"/>
    </source>
</evidence>
<dbReference type="EMBL" id="JAGSGD010000003">
    <property type="protein sequence ID" value="MBR7621847.1"/>
    <property type="molecule type" value="Genomic_DNA"/>
</dbReference>
<accession>A0A941D574</accession>
<feature type="domain" description="DNA methylase N-4/N-6" evidence="7">
    <location>
        <begin position="121"/>
        <end position="427"/>
    </location>
</feature>
<dbReference type="GO" id="GO:0009007">
    <property type="term" value="F:site-specific DNA-methyltransferase (adenine-specific) activity"/>
    <property type="evidence" value="ECO:0007669"/>
    <property type="project" value="UniProtKB-EC"/>
</dbReference>
<dbReference type="InterPro" id="IPR029063">
    <property type="entry name" value="SAM-dependent_MTases_sf"/>
</dbReference>
<dbReference type="PRINTS" id="PR00506">
    <property type="entry name" value="D21N6MTFRASE"/>
</dbReference>
<dbReference type="AlphaFoldDB" id="A0A941D574"/>
<evidence type="ECO:0000313" key="8">
    <source>
        <dbReference type="EMBL" id="MBR7621847.1"/>
    </source>
</evidence>
<proteinExistence type="inferred from homology"/>
<dbReference type="GO" id="GO:0003677">
    <property type="term" value="F:DNA binding"/>
    <property type="evidence" value="ECO:0007669"/>
    <property type="project" value="InterPro"/>
</dbReference>
<comment type="caution">
    <text evidence="8">The sequence shown here is derived from an EMBL/GenBank/DDBJ whole genome shotgun (WGS) entry which is preliminary data.</text>
</comment>